<dbReference type="InterPro" id="IPR002634">
    <property type="entry name" value="BolA"/>
</dbReference>
<protein>
    <submittedName>
        <fullName evidence="3">Uncharacterized protein</fullName>
    </submittedName>
</protein>
<dbReference type="GO" id="GO:0005739">
    <property type="term" value="C:mitochondrion"/>
    <property type="evidence" value="ECO:0007669"/>
    <property type="project" value="TreeGrafter"/>
</dbReference>
<evidence type="ECO:0000313" key="3">
    <source>
        <dbReference type="EMBL" id="GFG35153.1"/>
    </source>
</evidence>
<keyword evidence="4" id="KW-1185">Reference proteome</keyword>
<dbReference type="Gene3D" id="3.30.300.90">
    <property type="entry name" value="BolA-like"/>
    <property type="match status" value="1"/>
</dbReference>
<gene>
    <name evidence="3" type="ORF">Cfor_10775</name>
</gene>
<dbReference type="OrthoDB" id="4983at2759"/>
<proteinExistence type="inferred from homology"/>
<reference evidence="4" key="1">
    <citation type="submission" date="2020-01" db="EMBL/GenBank/DDBJ databases">
        <title>Draft genome sequence of the Termite Coptotermes fromosanus.</title>
        <authorList>
            <person name="Itakura S."/>
            <person name="Yosikawa Y."/>
            <person name="Umezawa K."/>
        </authorList>
    </citation>
    <scope>NUCLEOTIDE SEQUENCE [LARGE SCALE GENOMIC DNA]</scope>
</reference>
<name>A0A6L2PRG1_COPFO</name>
<dbReference type="Proteomes" id="UP000502823">
    <property type="component" value="Unassembled WGS sequence"/>
</dbReference>
<comment type="caution">
    <text evidence="3">The sequence shown here is derived from an EMBL/GenBank/DDBJ whole genome shotgun (WGS) entry which is preliminary data.</text>
</comment>
<dbReference type="PANTHER" id="PTHR46229">
    <property type="entry name" value="BOLA TRANSCRIPTION REGULATOR"/>
    <property type="match status" value="1"/>
</dbReference>
<dbReference type="Pfam" id="PF01722">
    <property type="entry name" value="BolA"/>
    <property type="match status" value="1"/>
</dbReference>
<comment type="similarity">
    <text evidence="1 2">Belongs to the BolA/IbaG family.</text>
</comment>
<dbReference type="SUPFAM" id="SSF82657">
    <property type="entry name" value="BolA-like"/>
    <property type="match status" value="1"/>
</dbReference>
<organism evidence="3 4">
    <name type="scientific">Coptotermes formosanus</name>
    <name type="common">Formosan subterranean termite</name>
    <dbReference type="NCBI Taxonomy" id="36987"/>
    <lineage>
        <taxon>Eukaryota</taxon>
        <taxon>Metazoa</taxon>
        <taxon>Ecdysozoa</taxon>
        <taxon>Arthropoda</taxon>
        <taxon>Hexapoda</taxon>
        <taxon>Insecta</taxon>
        <taxon>Pterygota</taxon>
        <taxon>Neoptera</taxon>
        <taxon>Polyneoptera</taxon>
        <taxon>Dictyoptera</taxon>
        <taxon>Blattodea</taxon>
        <taxon>Blattoidea</taxon>
        <taxon>Termitoidae</taxon>
        <taxon>Rhinotermitidae</taxon>
        <taxon>Coptotermes</taxon>
    </lineage>
</organism>
<evidence type="ECO:0000256" key="1">
    <source>
        <dbReference type="ARBA" id="ARBA00005578"/>
    </source>
</evidence>
<sequence>MSGEVRGNTPVEQTIREKLTDTLNPSHLDIFEEPYMHNVPPGSETHFKVVALPDKFHSVTLIQAKTPAQWEEITKPTSPSPACRGGFGKSGVLSTENCVNLTTV</sequence>
<evidence type="ECO:0000313" key="4">
    <source>
        <dbReference type="Proteomes" id="UP000502823"/>
    </source>
</evidence>
<dbReference type="AlphaFoldDB" id="A0A6L2PRG1"/>
<dbReference type="InParanoid" id="A0A6L2PRG1"/>
<evidence type="ECO:0000256" key="2">
    <source>
        <dbReference type="RuleBase" id="RU003860"/>
    </source>
</evidence>
<dbReference type="InterPro" id="IPR050961">
    <property type="entry name" value="BolA/IbaG_stress_morph_reg"/>
</dbReference>
<dbReference type="PANTHER" id="PTHR46229:SF2">
    <property type="entry name" value="BOLA-LIKE PROTEIN 1"/>
    <property type="match status" value="1"/>
</dbReference>
<accession>A0A6L2PRG1</accession>
<dbReference type="InterPro" id="IPR036065">
    <property type="entry name" value="BolA-like_sf"/>
</dbReference>
<dbReference type="FunCoup" id="A0A6L2PRG1">
    <property type="interactions" value="513"/>
</dbReference>
<dbReference type="EMBL" id="BLKM01012010">
    <property type="protein sequence ID" value="GFG35153.1"/>
    <property type="molecule type" value="Genomic_DNA"/>
</dbReference>